<evidence type="ECO:0000313" key="7">
    <source>
        <dbReference type="EMBL" id="PUU79978.1"/>
    </source>
</evidence>
<evidence type="ECO:0000256" key="1">
    <source>
        <dbReference type="ARBA" id="ARBA00022679"/>
    </source>
</evidence>
<dbReference type="GO" id="GO:0005737">
    <property type="term" value="C:cytoplasm"/>
    <property type="evidence" value="ECO:0007669"/>
    <property type="project" value="TreeGrafter"/>
</dbReference>
<dbReference type="Pfam" id="PF00069">
    <property type="entry name" value="Pkinase"/>
    <property type="match status" value="1"/>
</dbReference>
<gene>
    <name evidence="7" type="ORF">B9Z19DRAFT_774561</name>
</gene>
<comment type="similarity">
    <text evidence="5">Belongs to the protein kinase superfamily. Ser/Thr protein kinase family. GCN2 subfamily.</text>
</comment>
<evidence type="ECO:0000256" key="4">
    <source>
        <dbReference type="ARBA" id="ARBA00022840"/>
    </source>
</evidence>
<dbReference type="Gene3D" id="1.10.510.10">
    <property type="entry name" value="Transferase(Phosphotransferase) domain 1"/>
    <property type="match status" value="1"/>
</dbReference>
<keyword evidence="4" id="KW-0067">ATP-binding</keyword>
<keyword evidence="3 7" id="KW-0418">Kinase</keyword>
<dbReference type="AlphaFoldDB" id="A0A2T6ZWW4"/>
<dbReference type="OrthoDB" id="10252171at2759"/>
<dbReference type="InterPro" id="IPR011009">
    <property type="entry name" value="Kinase-like_dom_sf"/>
</dbReference>
<evidence type="ECO:0000256" key="5">
    <source>
        <dbReference type="ARBA" id="ARBA00037982"/>
    </source>
</evidence>
<name>A0A2T6ZWW4_TUBBO</name>
<dbReference type="SUPFAM" id="SSF56112">
    <property type="entry name" value="Protein kinase-like (PK-like)"/>
    <property type="match status" value="1"/>
</dbReference>
<dbReference type="GO" id="GO:0004672">
    <property type="term" value="F:protein kinase activity"/>
    <property type="evidence" value="ECO:0007669"/>
    <property type="project" value="InterPro"/>
</dbReference>
<dbReference type="InterPro" id="IPR000719">
    <property type="entry name" value="Prot_kinase_dom"/>
</dbReference>
<dbReference type="GO" id="GO:0005524">
    <property type="term" value="F:ATP binding"/>
    <property type="evidence" value="ECO:0007669"/>
    <property type="project" value="UniProtKB-KW"/>
</dbReference>
<evidence type="ECO:0000259" key="6">
    <source>
        <dbReference type="PROSITE" id="PS50011"/>
    </source>
</evidence>
<dbReference type="EMBL" id="NESQ01000077">
    <property type="protein sequence ID" value="PUU79978.1"/>
    <property type="molecule type" value="Genomic_DNA"/>
</dbReference>
<keyword evidence="8" id="KW-1185">Reference proteome</keyword>
<dbReference type="PROSITE" id="PS50011">
    <property type="entry name" value="PROTEIN_KINASE_DOM"/>
    <property type="match status" value="1"/>
</dbReference>
<dbReference type="GO" id="GO:0005634">
    <property type="term" value="C:nucleus"/>
    <property type="evidence" value="ECO:0007669"/>
    <property type="project" value="TreeGrafter"/>
</dbReference>
<sequence>MGCEEDIKGCAKLLRQAVPRGERIYKRYQRQVLSILASFLNGHRPHSIYGRFCLMYRQYEWFVKFNSSYKDDHFLYIAMEYIPIGDMSKTFVNNSRWNESDTKVVIKQLLQGLAVMHEGGIIHHDLKPENIFLYLPEGRNQALRVKIGDFGT</sequence>
<evidence type="ECO:0000256" key="2">
    <source>
        <dbReference type="ARBA" id="ARBA00022741"/>
    </source>
</evidence>
<protein>
    <submittedName>
        <fullName evidence="7">Kinase-like domain-containing protein</fullName>
    </submittedName>
</protein>
<dbReference type="InterPro" id="IPR008271">
    <property type="entry name" value="Ser/Thr_kinase_AS"/>
</dbReference>
<comment type="caution">
    <text evidence="7">The sequence shown here is derived from an EMBL/GenBank/DDBJ whole genome shotgun (WGS) entry which is preliminary data.</text>
</comment>
<reference evidence="7 8" key="1">
    <citation type="submission" date="2017-04" db="EMBL/GenBank/DDBJ databases">
        <title>Draft genome sequence of Tuber borchii Vittad., a whitish edible truffle.</title>
        <authorList>
            <consortium name="DOE Joint Genome Institute"/>
            <person name="Murat C."/>
            <person name="Kuo A."/>
            <person name="Barry K.W."/>
            <person name="Clum A."/>
            <person name="Dockter R.B."/>
            <person name="Fauchery L."/>
            <person name="Iotti M."/>
            <person name="Kohler A."/>
            <person name="Labutti K."/>
            <person name="Lindquist E.A."/>
            <person name="Lipzen A."/>
            <person name="Ohm R.A."/>
            <person name="Wang M."/>
            <person name="Grigoriev I.V."/>
            <person name="Zambonelli A."/>
            <person name="Martin F.M."/>
        </authorList>
    </citation>
    <scope>NUCLEOTIDE SEQUENCE [LARGE SCALE GENOMIC DNA]</scope>
    <source>
        <strain evidence="7 8">Tbo3840</strain>
    </source>
</reference>
<evidence type="ECO:0000256" key="3">
    <source>
        <dbReference type="ARBA" id="ARBA00022777"/>
    </source>
</evidence>
<evidence type="ECO:0000313" key="8">
    <source>
        <dbReference type="Proteomes" id="UP000244722"/>
    </source>
</evidence>
<feature type="domain" description="Protein kinase" evidence="6">
    <location>
        <begin position="1"/>
        <end position="152"/>
    </location>
</feature>
<dbReference type="PANTHER" id="PTHR11042">
    <property type="entry name" value="EUKARYOTIC TRANSLATION INITIATION FACTOR 2-ALPHA KINASE EIF2-ALPHA KINASE -RELATED"/>
    <property type="match status" value="1"/>
</dbReference>
<keyword evidence="1" id="KW-0808">Transferase</keyword>
<dbReference type="PANTHER" id="PTHR11042:SF178">
    <property type="entry name" value="EUKARYOTIC TRANSLATION INITIATION FACTOR 2-ALPHA KINASE 1"/>
    <property type="match status" value="1"/>
</dbReference>
<dbReference type="PROSITE" id="PS00108">
    <property type="entry name" value="PROTEIN_KINASE_ST"/>
    <property type="match status" value="1"/>
</dbReference>
<dbReference type="STRING" id="42251.A0A2T6ZWW4"/>
<accession>A0A2T6ZWW4</accession>
<dbReference type="InterPro" id="IPR050339">
    <property type="entry name" value="CC_SR_Kinase"/>
</dbReference>
<dbReference type="Proteomes" id="UP000244722">
    <property type="component" value="Unassembled WGS sequence"/>
</dbReference>
<organism evidence="7 8">
    <name type="scientific">Tuber borchii</name>
    <name type="common">White truffle</name>
    <dbReference type="NCBI Taxonomy" id="42251"/>
    <lineage>
        <taxon>Eukaryota</taxon>
        <taxon>Fungi</taxon>
        <taxon>Dikarya</taxon>
        <taxon>Ascomycota</taxon>
        <taxon>Pezizomycotina</taxon>
        <taxon>Pezizomycetes</taxon>
        <taxon>Pezizales</taxon>
        <taxon>Tuberaceae</taxon>
        <taxon>Tuber</taxon>
    </lineage>
</organism>
<keyword evidence="2" id="KW-0547">Nucleotide-binding</keyword>
<proteinExistence type="inferred from homology"/>